<gene>
    <name evidence="2" type="ORF">GLV81_17825</name>
</gene>
<protein>
    <recommendedName>
        <fullName evidence="4">O-antigen ligase family protein</fullName>
    </recommendedName>
</protein>
<feature type="transmembrane region" description="Helical" evidence="1">
    <location>
        <begin position="123"/>
        <end position="143"/>
    </location>
</feature>
<keyword evidence="1" id="KW-0472">Membrane</keyword>
<accession>A0A6I6GXB7</accession>
<feature type="transmembrane region" description="Helical" evidence="1">
    <location>
        <begin position="172"/>
        <end position="193"/>
    </location>
</feature>
<organism evidence="2 3">
    <name type="scientific">Phnomibacter ginsenosidimutans</name>
    <dbReference type="NCBI Taxonomy" id="2676868"/>
    <lineage>
        <taxon>Bacteria</taxon>
        <taxon>Pseudomonadati</taxon>
        <taxon>Bacteroidota</taxon>
        <taxon>Chitinophagia</taxon>
        <taxon>Chitinophagales</taxon>
        <taxon>Chitinophagaceae</taxon>
        <taxon>Phnomibacter</taxon>
    </lineage>
</organism>
<reference evidence="2 3" key="1">
    <citation type="submission" date="2019-11" db="EMBL/GenBank/DDBJ databases">
        <authorList>
            <person name="Im W.T."/>
        </authorList>
    </citation>
    <scope>NUCLEOTIDE SEQUENCE [LARGE SCALE GENOMIC DNA]</scope>
    <source>
        <strain evidence="2 3">SB-02</strain>
    </source>
</reference>
<evidence type="ECO:0000256" key="1">
    <source>
        <dbReference type="SAM" id="Phobius"/>
    </source>
</evidence>
<dbReference type="AlphaFoldDB" id="A0A6I6GXB7"/>
<proteinExistence type="predicted"/>
<dbReference type="EMBL" id="CP046566">
    <property type="protein sequence ID" value="QGW29729.1"/>
    <property type="molecule type" value="Genomic_DNA"/>
</dbReference>
<feature type="transmembrane region" description="Helical" evidence="1">
    <location>
        <begin position="37"/>
        <end position="56"/>
    </location>
</feature>
<keyword evidence="1" id="KW-1133">Transmembrane helix</keyword>
<sequence length="451" mass="51596">MRLLPKHTNNEMRWYLILFLLAALGGAVRKWGTSSGAVSNVILGLQMIVPFLMVYFRSPNCYTPFSQHKILLFYFFYMAFHVIHPLQLTFMHGVFGILVHGGFWLGIFYYFSNRHLFDPRQYMNLFLIIAIIEVILAFVQYQLPPNHFLNKYASDLIEVATVGDRVRVTGTFSFLSGYTAYTMFFGLMIWAMIRMRLPQWMIFTAIPAGLIATFMTGSRSGLVIYFLFVGGILFTEYPAGKIFSLLGRLVIPSMIFLAVILLYKKIPIFEQAELAYNNFMGRVEANQRSGEQTARLLTDYWYLTNGRFKYPITGVGLGGTYQGATQLFGTSRYVQEFGYVETEFSRVLLEGGWLVIFFKLILGLIMAINLSFGGFMRWAVWFVVAFGQPIVYNPHNAAFLLLGIILVDNIIWRQKIERKHQWEQYQIARQEAAETTAADAQPAPIAIGTTS</sequence>
<evidence type="ECO:0000313" key="2">
    <source>
        <dbReference type="EMBL" id="QGW29729.1"/>
    </source>
</evidence>
<feature type="transmembrane region" description="Helical" evidence="1">
    <location>
        <begin position="68"/>
        <end position="84"/>
    </location>
</feature>
<dbReference type="Proteomes" id="UP000426027">
    <property type="component" value="Chromosome"/>
</dbReference>
<keyword evidence="3" id="KW-1185">Reference proteome</keyword>
<feature type="transmembrane region" description="Helical" evidence="1">
    <location>
        <begin position="245"/>
        <end position="263"/>
    </location>
</feature>
<feature type="transmembrane region" description="Helical" evidence="1">
    <location>
        <begin position="90"/>
        <end position="111"/>
    </location>
</feature>
<feature type="transmembrane region" description="Helical" evidence="1">
    <location>
        <begin position="12"/>
        <end position="31"/>
    </location>
</feature>
<dbReference type="RefSeq" id="WP_157480209.1">
    <property type="nucleotide sequence ID" value="NZ_CP046566.1"/>
</dbReference>
<dbReference type="KEGG" id="fls:GLV81_17825"/>
<feature type="transmembrane region" description="Helical" evidence="1">
    <location>
        <begin position="395"/>
        <end position="412"/>
    </location>
</feature>
<name>A0A6I6GXB7_9BACT</name>
<keyword evidence="1" id="KW-0812">Transmembrane</keyword>
<evidence type="ECO:0000313" key="3">
    <source>
        <dbReference type="Proteomes" id="UP000426027"/>
    </source>
</evidence>
<feature type="transmembrane region" description="Helical" evidence="1">
    <location>
        <begin position="353"/>
        <end position="375"/>
    </location>
</feature>
<feature type="transmembrane region" description="Helical" evidence="1">
    <location>
        <begin position="200"/>
        <end position="233"/>
    </location>
</feature>
<evidence type="ECO:0008006" key="4">
    <source>
        <dbReference type="Google" id="ProtNLM"/>
    </source>
</evidence>